<accession>A0A0E9VAC3</accession>
<name>A0A0E9VAC3_ANGAN</name>
<organism evidence="1">
    <name type="scientific">Anguilla anguilla</name>
    <name type="common">European freshwater eel</name>
    <name type="synonym">Muraena anguilla</name>
    <dbReference type="NCBI Taxonomy" id="7936"/>
    <lineage>
        <taxon>Eukaryota</taxon>
        <taxon>Metazoa</taxon>
        <taxon>Chordata</taxon>
        <taxon>Craniata</taxon>
        <taxon>Vertebrata</taxon>
        <taxon>Euteleostomi</taxon>
        <taxon>Actinopterygii</taxon>
        <taxon>Neopterygii</taxon>
        <taxon>Teleostei</taxon>
        <taxon>Anguilliformes</taxon>
        <taxon>Anguillidae</taxon>
        <taxon>Anguilla</taxon>
    </lineage>
</organism>
<proteinExistence type="predicted"/>
<evidence type="ECO:0000313" key="1">
    <source>
        <dbReference type="EMBL" id="JAH75059.1"/>
    </source>
</evidence>
<reference evidence="1" key="2">
    <citation type="journal article" date="2015" name="Fish Shellfish Immunol.">
        <title>Early steps in the European eel (Anguilla anguilla)-Vibrio vulnificus interaction in the gills: Role of the RtxA13 toxin.</title>
        <authorList>
            <person name="Callol A."/>
            <person name="Pajuelo D."/>
            <person name="Ebbesson L."/>
            <person name="Teles M."/>
            <person name="MacKenzie S."/>
            <person name="Amaro C."/>
        </authorList>
    </citation>
    <scope>NUCLEOTIDE SEQUENCE</scope>
</reference>
<dbReference type="EMBL" id="GBXM01033518">
    <property type="protein sequence ID" value="JAH75059.1"/>
    <property type="molecule type" value="Transcribed_RNA"/>
</dbReference>
<protein>
    <submittedName>
        <fullName evidence="1">Uncharacterized protein</fullName>
    </submittedName>
</protein>
<dbReference type="AlphaFoldDB" id="A0A0E9VAC3"/>
<sequence>MLTTSPLITLDIQYYSLPSILLSVQFNTYCLYYM</sequence>
<reference evidence="1" key="1">
    <citation type="submission" date="2014-11" db="EMBL/GenBank/DDBJ databases">
        <authorList>
            <person name="Amaro Gonzalez C."/>
        </authorList>
    </citation>
    <scope>NUCLEOTIDE SEQUENCE</scope>
</reference>